<keyword evidence="3" id="KW-1185">Reference proteome</keyword>
<dbReference type="EMBL" id="OW240918">
    <property type="protein sequence ID" value="CAH2305715.1"/>
    <property type="molecule type" value="Genomic_DNA"/>
</dbReference>
<feature type="compositionally biased region" description="Basic and acidic residues" evidence="1">
    <location>
        <begin position="624"/>
        <end position="642"/>
    </location>
</feature>
<protein>
    <submittedName>
        <fullName evidence="2">FAST kinase domain-containing 1, mitochondrial</fullName>
    </submittedName>
</protein>
<proteinExistence type="predicted"/>
<dbReference type="InterPro" id="IPR050870">
    <property type="entry name" value="FAST_kinase"/>
</dbReference>
<feature type="region of interest" description="Disordered" evidence="1">
    <location>
        <begin position="606"/>
        <end position="643"/>
    </location>
</feature>
<organism evidence="2 3">
    <name type="scientific">Pelobates cultripes</name>
    <name type="common">Western spadefoot toad</name>
    <dbReference type="NCBI Taxonomy" id="61616"/>
    <lineage>
        <taxon>Eukaryota</taxon>
        <taxon>Metazoa</taxon>
        <taxon>Chordata</taxon>
        <taxon>Craniata</taxon>
        <taxon>Vertebrata</taxon>
        <taxon>Euteleostomi</taxon>
        <taxon>Amphibia</taxon>
        <taxon>Batrachia</taxon>
        <taxon>Anura</taxon>
        <taxon>Pelobatoidea</taxon>
        <taxon>Pelobatidae</taxon>
        <taxon>Pelobates</taxon>
    </lineage>
</organism>
<dbReference type="GO" id="GO:0000963">
    <property type="term" value="P:mitochondrial RNA processing"/>
    <property type="evidence" value="ECO:0007669"/>
    <property type="project" value="TreeGrafter"/>
</dbReference>
<dbReference type="GO" id="GO:0005759">
    <property type="term" value="C:mitochondrial matrix"/>
    <property type="evidence" value="ECO:0007669"/>
    <property type="project" value="TreeGrafter"/>
</dbReference>
<dbReference type="GO" id="GO:0035770">
    <property type="term" value="C:ribonucleoprotein granule"/>
    <property type="evidence" value="ECO:0007669"/>
    <property type="project" value="TreeGrafter"/>
</dbReference>
<name>A0AAD1SQK0_PELCU</name>
<keyword evidence="2" id="KW-0418">Kinase</keyword>
<dbReference type="PANTHER" id="PTHR21228">
    <property type="entry name" value="FAST LEU-RICH DOMAIN-CONTAINING"/>
    <property type="match status" value="1"/>
</dbReference>
<dbReference type="AlphaFoldDB" id="A0AAD1SQK0"/>
<dbReference type="GO" id="GO:0016301">
    <property type="term" value="F:kinase activity"/>
    <property type="evidence" value="ECO:0007669"/>
    <property type="project" value="UniProtKB-KW"/>
</dbReference>
<evidence type="ECO:0000256" key="1">
    <source>
        <dbReference type="SAM" id="MobiDB-lite"/>
    </source>
</evidence>
<evidence type="ECO:0000313" key="2">
    <source>
        <dbReference type="EMBL" id="CAH2305715.1"/>
    </source>
</evidence>
<sequence>MFRCLSRCRLSLRINQARFMTTDPLLDQLKTCVGEDQVLQLIGKNKAKLSVTHVGYAINMLWHFQKEKANTQRTIDQIRNHPDFIALRILAENKIDLMDDNTLVETLYNMLRFNVEEHDSLIQQLVVEGWKRLEGFNLSELSKFSVCLTEQHMNTSPIIGQIASIVDKRLDDLQDARILSSLMVSICAVISQRLRDRLIEKAEFLMDGTGNCHFNQPRRIVQFLRNIKYTHRPLLEKCTQRFIQGINEMDPEILCIVIGLYQSLQFHNSDFRLMAKARLLEVIDQCHDIGNFTKLFATLGPMANQEIREKLEEDAMSVVDKMSPQQIMAILGTLEEMECRNTTLIQNITILLIELHYEVYRMEKCIIKYHELGLQLHGAGAEILSVKGKSQARSAVLEHFWSQSIENGSWMGRLAAMLSQPAALMLPRVDENLWRELKFVIDSNPCCSELNLSGTVPLSITIHLSSEHPFEFILFVADRRFHWGSPPPPPAARERSESRARSRMRYNGRSALRPFTGEHLFGLLLVQISLCHLYRHHSSPAIRLRRRPTIWANTPPKTARRTGYALSLLRTGDPQADHVAQYIAARIRKPLDKTTRNKLRAECPRPMVPDMARPAFNPTSLAPEQRRSNAERPWRPAGDHVTRPNTRRLRAGWKGIALSAATLSPGHAALRLRTDWLASGLRTRKPSATTRPGCCKPYTVSRLRPLIKHTPG</sequence>
<gene>
    <name evidence="2" type="ORF">PECUL_23A034012</name>
</gene>
<reference evidence="2" key="1">
    <citation type="submission" date="2022-03" db="EMBL/GenBank/DDBJ databases">
        <authorList>
            <person name="Alioto T."/>
            <person name="Alioto T."/>
            <person name="Gomez Garrido J."/>
        </authorList>
    </citation>
    <scope>NUCLEOTIDE SEQUENCE</scope>
</reference>
<dbReference type="Proteomes" id="UP001295444">
    <property type="component" value="Chromosome 07"/>
</dbReference>
<dbReference type="GO" id="GO:0044528">
    <property type="term" value="P:regulation of mitochondrial mRNA stability"/>
    <property type="evidence" value="ECO:0007669"/>
    <property type="project" value="TreeGrafter"/>
</dbReference>
<accession>A0AAD1SQK0</accession>
<keyword evidence="2" id="KW-0808">Transferase</keyword>
<evidence type="ECO:0000313" key="3">
    <source>
        <dbReference type="Proteomes" id="UP001295444"/>
    </source>
</evidence>
<dbReference type="PANTHER" id="PTHR21228:SF29">
    <property type="entry name" value="FAST KINASE DOMAIN-CONTAINING PROTEIN 1, MITOCHONDRIAL"/>
    <property type="match status" value="1"/>
</dbReference>
<dbReference type="GO" id="GO:0003723">
    <property type="term" value="F:RNA binding"/>
    <property type="evidence" value="ECO:0007669"/>
    <property type="project" value="TreeGrafter"/>
</dbReference>